<comment type="similarity">
    <text evidence="10">Belongs to the TRAFAC class YlqF/YawG GTPase family. RsgA subfamily.</text>
</comment>
<dbReference type="GO" id="GO:0005525">
    <property type="term" value="F:GTP binding"/>
    <property type="evidence" value="ECO:0007669"/>
    <property type="project" value="UniProtKB-UniRule"/>
</dbReference>
<gene>
    <name evidence="10" type="primary">rsgA</name>
    <name evidence="14" type="ORF">MMIC_P1889</name>
</gene>
<dbReference type="GO" id="GO:0003924">
    <property type="term" value="F:GTPase activity"/>
    <property type="evidence" value="ECO:0007669"/>
    <property type="project" value="UniProtKB-UniRule"/>
</dbReference>
<keyword evidence="7 10" id="KW-0862">Zinc</keyword>
<evidence type="ECO:0000313" key="14">
    <source>
        <dbReference type="EMBL" id="GAV20913.1"/>
    </source>
</evidence>
<evidence type="ECO:0000256" key="5">
    <source>
        <dbReference type="ARBA" id="ARBA00022741"/>
    </source>
</evidence>
<feature type="domain" description="CP-type G" evidence="13">
    <location>
        <begin position="106"/>
        <end position="265"/>
    </location>
</feature>
<keyword evidence="15" id="KW-1185">Reference proteome</keyword>
<feature type="region of interest" description="Disordered" evidence="11">
    <location>
        <begin position="326"/>
        <end position="372"/>
    </location>
</feature>
<feature type="compositionally biased region" description="Basic residues" evidence="11">
    <location>
        <begin position="327"/>
        <end position="345"/>
    </location>
</feature>
<dbReference type="PANTHER" id="PTHR32120:SF10">
    <property type="entry name" value="SMALL RIBOSOMAL SUBUNIT BIOGENESIS GTPASE RSGA"/>
    <property type="match status" value="1"/>
</dbReference>
<dbReference type="Gene3D" id="3.40.50.300">
    <property type="entry name" value="P-loop containing nucleotide triphosphate hydrolases"/>
    <property type="match status" value="1"/>
</dbReference>
<keyword evidence="6 10" id="KW-0378">Hydrolase</keyword>
<feature type="binding site" evidence="10">
    <location>
        <position position="295"/>
    </location>
    <ligand>
        <name>Zn(2+)</name>
        <dbReference type="ChEBI" id="CHEBI:29105"/>
    </ligand>
</feature>
<dbReference type="HAMAP" id="MF_01820">
    <property type="entry name" value="GTPase_RsgA"/>
    <property type="match status" value="1"/>
</dbReference>
<evidence type="ECO:0000259" key="12">
    <source>
        <dbReference type="PROSITE" id="PS50936"/>
    </source>
</evidence>
<feature type="binding site" evidence="10">
    <location>
        <position position="301"/>
    </location>
    <ligand>
        <name>Zn(2+)</name>
        <dbReference type="ChEBI" id="CHEBI:29105"/>
    </ligand>
</feature>
<dbReference type="GO" id="GO:0019843">
    <property type="term" value="F:rRNA binding"/>
    <property type="evidence" value="ECO:0007669"/>
    <property type="project" value="UniProtKB-KW"/>
</dbReference>
<evidence type="ECO:0000256" key="8">
    <source>
        <dbReference type="ARBA" id="ARBA00022884"/>
    </source>
</evidence>
<evidence type="ECO:0000313" key="15">
    <source>
        <dbReference type="Proteomes" id="UP000231632"/>
    </source>
</evidence>
<dbReference type="InterPro" id="IPR030378">
    <property type="entry name" value="G_CP_dom"/>
</dbReference>
<keyword evidence="9 10" id="KW-0342">GTP-binding</keyword>
<feature type="binding site" evidence="10">
    <location>
        <begin position="154"/>
        <end position="157"/>
    </location>
    <ligand>
        <name>GTP</name>
        <dbReference type="ChEBI" id="CHEBI:37565"/>
    </ligand>
</feature>
<feature type="binding site" evidence="10">
    <location>
        <begin position="208"/>
        <end position="216"/>
    </location>
    <ligand>
        <name>GTP</name>
        <dbReference type="ChEBI" id="CHEBI:37565"/>
    </ligand>
</feature>
<feature type="binding site" evidence="10">
    <location>
        <position position="293"/>
    </location>
    <ligand>
        <name>Zn(2+)</name>
        <dbReference type="ChEBI" id="CHEBI:29105"/>
    </ligand>
</feature>
<dbReference type="AlphaFoldDB" id="A0A1L8CPV6"/>
<evidence type="ECO:0000259" key="13">
    <source>
        <dbReference type="PROSITE" id="PS51721"/>
    </source>
</evidence>
<dbReference type="EMBL" id="BDFD01000017">
    <property type="protein sequence ID" value="GAV20913.1"/>
    <property type="molecule type" value="Genomic_DNA"/>
</dbReference>
<comment type="function">
    <text evidence="10">One of several proteins that assist in the late maturation steps of the functional core of the 30S ribosomal subunit. Helps release RbfA from mature subunits. May play a role in the assembly of ribosomal proteins into the subunit. Circularly permuted GTPase that catalyzes slow GTP hydrolysis, GTPase activity is stimulated by the 30S ribosomal subunit.</text>
</comment>
<name>A0A1L8CPV6_9PROT</name>
<keyword evidence="8 10" id="KW-0694">RNA-binding</keyword>
<evidence type="ECO:0000256" key="11">
    <source>
        <dbReference type="SAM" id="MobiDB-lite"/>
    </source>
</evidence>
<evidence type="ECO:0000256" key="6">
    <source>
        <dbReference type="ARBA" id="ARBA00022801"/>
    </source>
</evidence>
<comment type="subcellular location">
    <subcellularLocation>
        <location evidence="10">Cytoplasm</location>
    </subcellularLocation>
</comment>
<dbReference type="Gene3D" id="1.10.40.50">
    <property type="entry name" value="Probable gtpase engc, domain 3"/>
    <property type="match status" value="1"/>
</dbReference>
<dbReference type="STRING" id="1921010.MMIC_P1889"/>
<dbReference type="CDD" id="cd01854">
    <property type="entry name" value="YjeQ_EngC"/>
    <property type="match status" value="1"/>
</dbReference>
<dbReference type="InterPro" id="IPR004881">
    <property type="entry name" value="Ribosome_biogen_GTPase_RsgA"/>
</dbReference>
<dbReference type="OrthoDB" id="5288797at2"/>
<dbReference type="GO" id="GO:0042274">
    <property type="term" value="P:ribosomal small subunit biogenesis"/>
    <property type="evidence" value="ECO:0007669"/>
    <property type="project" value="UniProtKB-UniRule"/>
</dbReference>
<keyword evidence="1 10" id="KW-0963">Cytoplasm</keyword>
<dbReference type="SUPFAM" id="SSF52540">
    <property type="entry name" value="P-loop containing nucleoside triphosphate hydrolases"/>
    <property type="match status" value="1"/>
</dbReference>
<accession>A0A1L8CPV6</accession>
<dbReference type="PROSITE" id="PS51721">
    <property type="entry name" value="G_CP"/>
    <property type="match status" value="1"/>
</dbReference>
<dbReference type="RefSeq" id="WP_072660212.1">
    <property type="nucleotide sequence ID" value="NZ_BDFD01000017.1"/>
</dbReference>
<comment type="cofactor">
    <cofactor evidence="10">
        <name>Zn(2+)</name>
        <dbReference type="ChEBI" id="CHEBI:29105"/>
    </cofactor>
    <text evidence="10">Binds 1 zinc ion per subunit.</text>
</comment>
<evidence type="ECO:0000256" key="10">
    <source>
        <dbReference type="HAMAP-Rule" id="MF_01820"/>
    </source>
</evidence>
<keyword evidence="2 10" id="KW-0690">Ribosome biogenesis</keyword>
<dbReference type="GO" id="GO:0046872">
    <property type="term" value="F:metal ion binding"/>
    <property type="evidence" value="ECO:0007669"/>
    <property type="project" value="UniProtKB-KW"/>
</dbReference>
<keyword evidence="5 10" id="KW-0547">Nucleotide-binding</keyword>
<dbReference type="Pfam" id="PF03193">
    <property type="entry name" value="RsgA_GTPase"/>
    <property type="match status" value="1"/>
</dbReference>
<dbReference type="InterPro" id="IPR010914">
    <property type="entry name" value="RsgA_GTPase_dom"/>
</dbReference>
<dbReference type="PANTHER" id="PTHR32120">
    <property type="entry name" value="SMALL RIBOSOMAL SUBUNIT BIOGENESIS GTPASE RSGA"/>
    <property type="match status" value="1"/>
</dbReference>
<dbReference type="NCBIfam" id="TIGR00157">
    <property type="entry name" value="ribosome small subunit-dependent GTPase A"/>
    <property type="match status" value="1"/>
</dbReference>
<evidence type="ECO:0000256" key="7">
    <source>
        <dbReference type="ARBA" id="ARBA00022833"/>
    </source>
</evidence>
<comment type="subunit">
    <text evidence="10">Monomer. Associates with 30S ribosomal subunit, binds 16S rRNA.</text>
</comment>
<evidence type="ECO:0000256" key="4">
    <source>
        <dbReference type="ARBA" id="ARBA00022730"/>
    </source>
</evidence>
<feature type="binding site" evidence="10">
    <location>
        <position position="288"/>
    </location>
    <ligand>
        <name>Zn(2+)</name>
        <dbReference type="ChEBI" id="CHEBI:29105"/>
    </ligand>
</feature>
<dbReference type="PROSITE" id="PS50936">
    <property type="entry name" value="ENGC_GTPASE"/>
    <property type="match status" value="1"/>
</dbReference>
<evidence type="ECO:0000256" key="1">
    <source>
        <dbReference type="ARBA" id="ARBA00022490"/>
    </source>
</evidence>
<feature type="domain" description="EngC GTPase" evidence="12">
    <location>
        <begin position="115"/>
        <end position="263"/>
    </location>
</feature>
<organism evidence="14 15">
    <name type="scientific">Mariprofundus micogutta</name>
    <dbReference type="NCBI Taxonomy" id="1921010"/>
    <lineage>
        <taxon>Bacteria</taxon>
        <taxon>Pseudomonadati</taxon>
        <taxon>Pseudomonadota</taxon>
        <taxon>Candidatius Mariprofundia</taxon>
        <taxon>Mariprofundales</taxon>
        <taxon>Mariprofundaceae</taxon>
        <taxon>Mariprofundus</taxon>
    </lineage>
</organism>
<evidence type="ECO:0000256" key="9">
    <source>
        <dbReference type="ARBA" id="ARBA00023134"/>
    </source>
</evidence>
<dbReference type="GO" id="GO:0005737">
    <property type="term" value="C:cytoplasm"/>
    <property type="evidence" value="ECO:0007669"/>
    <property type="project" value="UniProtKB-SubCell"/>
</dbReference>
<evidence type="ECO:0000256" key="2">
    <source>
        <dbReference type="ARBA" id="ARBA00022517"/>
    </source>
</evidence>
<dbReference type="InterPro" id="IPR027417">
    <property type="entry name" value="P-loop_NTPase"/>
</dbReference>
<keyword evidence="4 10" id="KW-0699">rRNA-binding</keyword>
<proteinExistence type="inferred from homology"/>
<sequence>MGLSELGLDNWFEKHASASCGPEQSLARVVAIDRGRILVHDGYGESSAELLGKFFYAAESVAKFPCVGDWVCLDHHDSDSAHTDGFASIHSILPRKNLLQRKTVGYNEEFQMLASNIDIALIVMSCHYDFHISKLERFLVMIHEAHITPVLLFTKADLIEPDDLQTMIASIRDAGIDIQIMTISSVTGTGLDAFRQFIQPKKTYCMLGSSGVGKSTLMNQLIGEDRFETQEVSDSGQGKHTTVRRHLMLLKQGSMIVDMPGMRELAVAEVKEGIESSFEDIIELALTCKFNNCTHNSEPGCRIQAALASGALNGEHYKNYLKIQKEAHHHKKQTPYVEKRRKGKNASRINPTKKQQRKLRKQGLTDEEEHES</sequence>
<dbReference type="EC" id="3.6.1.-" evidence="10"/>
<evidence type="ECO:0000256" key="3">
    <source>
        <dbReference type="ARBA" id="ARBA00022723"/>
    </source>
</evidence>
<comment type="caution">
    <text evidence="14">The sequence shown here is derived from an EMBL/GenBank/DDBJ whole genome shotgun (WGS) entry which is preliminary data.</text>
</comment>
<dbReference type="Proteomes" id="UP000231632">
    <property type="component" value="Unassembled WGS sequence"/>
</dbReference>
<keyword evidence="3 10" id="KW-0479">Metal-binding</keyword>
<reference evidence="14 15" key="1">
    <citation type="journal article" date="2017" name="Arch. Microbiol.">
        <title>Mariprofundus micogutta sp. nov., a novel iron-oxidizing zetaproteobacterium isolated from a deep-sea hydrothermal field at the Bayonnaise knoll of the Izu-Ogasawara arc, and a description of Mariprofundales ord. nov. and Zetaproteobacteria classis nov.</title>
        <authorList>
            <person name="Makita H."/>
            <person name="Tanaka E."/>
            <person name="Mitsunobu S."/>
            <person name="Miyazaki M."/>
            <person name="Nunoura T."/>
            <person name="Uematsu K."/>
            <person name="Takaki Y."/>
            <person name="Nishi S."/>
            <person name="Shimamura S."/>
            <person name="Takai K."/>
        </authorList>
    </citation>
    <scope>NUCLEOTIDE SEQUENCE [LARGE SCALE GENOMIC DNA]</scope>
    <source>
        <strain evidence="14 15">ET2</strain>
    </source>
</reference>
<protein>
    <recommendedName>
        <fullName evidence="10">Small ribosomal subunit biogenesis GTPase RsgA</fullName>
        <ecNumber evidence="10">3.6.1.-</ecNumber>
    </recommendedName>
</protein>